<sequence length="252" mass="27520">MMRSLNSGGRGEESGRRNRGGIGRLVPYSTSNTSDDLIVLGDGTGAGEAQNSRGDVGNQIPTSPEVIVLSDDSDDDDIFIYEPTVVDENLVRLSPLRQPKRGAPSGDQVIRDETHVSRNKVRMGITRGRGSLNLYTPLQRWEFEHGLPVDGVTNVRTWAIEVGLAEEESEGTAPQKKRRCAGLIDIPKYEQSSTVFEFGEASDVKDTTPEAVIDQNVTGERTAVEESSTEKKEDFEVASVCKGKGKKPLKEQ</sequence>
<evidence type="ECO:0000313" key="3">
    <source>
        <dbReference type="Proteomes" id="UP000822688"/>
    </source>
</evidence>
<feature type="region of interest" description="Disordered" evidence="1">
    <location>
        <begin position="214"/>
        <end position="236"/>
    </location>
</feature>
<comment type="caution">
    <text evidence="2">The sequence shown here is derived from an EMBL/GenBank/DDBJ whole genome shotgun (WGS) entry which is preliminary data.</text>
</comment>
<accession>A0A8T0HLL3</accession>
<dbReference type="AlphaFoldDB" id="A0A8T0HLL3"/>
<feature type="compositionally biased region" description="Basic and acidic residues" evidence="1">
    <location>
        <begin position="222"/>
        <end position="235"/>
    </location>
</feature>
<reference evidence="2" key="1">
    <citation type="submission" date="2020-06" db="EMBL/GenBank/DDBJ databases">
        <title>WGS assembly of Ceratodon purpureus strain R40.</title>
        <authorList>
            <person name="Carey S.B."/>
            <person name="Jenkins J."/>
            <person name="Shu S."/>
            <person name="Lovell J.T."/>
            <person name="Sreedasyam A."/>
            <person name="Maumus F."/>
            <person name="Tiley G.P."/>
            <person name="Fernandez-Pozo N."/>
            <person name="Barry K."/>
            <person name="Chen C."/>
            <person name="Wang M."/>
            <person name="Lipzen A."/>
            <person name="Daum C."/>
            <person name="Saski C.A."/>
            <person name="Payton A.C."/>
            <person name="Mcbreen J.C."/>
            <person name="Conrad R.E."/>
            <person name="Kollar L.M."/>
            <person name="Olsson S."/>
            <person name="Huttunen S."/>
            <person name="Landis J.B."/>
            <person name="Wickett N.J."/>
            <person name="Johnson M.G."/>
            <person name="Rensing S.A."/>
            <person name="Grimwood J."/>
            <person name="Schmutz J."/>
            <person name="Mcdaniel S.F."/>
        </authorList>
    </citation>
    <scope>NUCLEOTIDE SEQUENCE</scope>
    <source>
        <strain evidence="2">R40</strain>
    </source>
</reference>
<evidence type="ECO:0000256" key="1">
    <source>
        <dbReference type="SAM" id="MobiDB-lite"/>
    </source>
</evidence>
<organism evidence="2 3">
    <name type="scientific">Ceratodon purpureus</name>
    <name type="common">Fire moss</name>
    <name type="synonym">Dicranum purpureum</name>
    <dbReference type="NCBI Taxonomy" id="3225"/>
    <lineage>
        <taxon>Eukaryota</taxon>
        <taxon>Viridiplantae</taxon>
        <taxon>Streptophyta</taxon>
        <taxon>Embryophyta</taxon>
        <taxon>Bryophyta</taxon>
        <taxon>Bryophytina</taxon>
        <taxon>Bryopsida</taxon>
        <taxon>Dicranidae</taxon>
        <taxon>Pseudoditrichales</taxon>
        <taxon>Ditrichaceae</taxon>
        <taxon>Ceratodon</taxon>
    </lineage>
</organism>
<evidence type="ECO:0000313" key="2">
    <source>
        <dbReference type="EMBL" id="KAG0571623.1"/>
    </source>
</evidence>
<name>A0A8T0HLL3_CERPU</name>
<dbReference type="Proteomes" id="UP000822688">
    <property type="component" value="Chromosome V"/>
</dbReference>
<keyword evidence="3" id="KW-1185">Reference proteome</keyword>
<proteinExistence type="predicted"/>
<protein>
    <submittedName>
        <fullName evidence="2">Uncharacterized protein</fullName>
    </submittedName>
</protein>
<feature type="region of interest" description="Disordered" evidence="1">
    <location>
        <begin position="1"/>
        <end position="61"/>
    </location>
</feature>
<dbReference type="EMBL" id="CM026426">
    <property type="protein sequence ID" value="KAG0571623.1"/>
    <property type="molecule type" value="Genomic_DNA"/>
</dbReference>
<gene>
    <name evidence="2" type="ORF">KC19_VG028200</name>
</gene>